<dbReference type="AlphaFoldDB" id="A0AAN4YQC2"/>
<protein>
    <submittedName>
        <fullName evidence="1">Unnamed protein product</fullName>
    </submittedName>
</protein>
<comment type="caution">
    <text evidence="1">The sequence shown here is derived from an EMBL/GenBank/DDBJ whole genome shotgun (WGS) entry which is preliminary data.</text>
</comment>
<gene>
    <name evidence="1" type="ORF">Aory04_000837900</name>
</gene>
<name>A0AAN4YQC2_ASPOZ</name>
<evidence type="ECO:0000313" key="2">
    <source>
        <dbReference type="Proteomes" id="UP001165205"/>
    </source>
</evidence>
<proteinExistence type="predicted"/>
<organism evidence="1 2">
    <name type="scientific">Aspergillus oryzae</name>
    <name type="common">Yellow koji mold</name>
    <dbReference type="NCBI Taxonomy" id="5062"/>
    <lineage>
        <taxon>Eukaryota</taxon>
        <taxon>Fungi</taxon>
        <taxon>Dikarya</taxon>
        <taxon>Ascomycota</taxon>
        <taxon>Pezizomycotina</taxon>
        <taxon>Eurotiomycetes</taxon>
        <taxon>Eurotiomycetidae</taxon>
        <taxon>Eurotiales</taxon>
        <taxon>Aspergillaceae</taxon>
        <taxon>Aspergillus</taxon>
        <taxon>Aspergillus subgen. Circumdati</taxon>
    </lineage>
</organism>
<reference evidence="1" key="1">
    <citation type="submission" date="2023-04" db="EMBL/GenBank/DDBJ databases">
        <title>Aspergillus oryzae NBRC 4228.</title>
        <authorList>
            <person name="Ichikawa N."/>
            <person name="Sato H."/>
            <person name="Tonouchi N."/>
        </authorList>
    </citation>
    <scope>NUCLEOTIDE SEQUENCE</scope>
    <source>
        <strain evidence="1">NBRC 4228</strain>
    </source>
</reference>
<dbReference type="Proteomes" id="UP001165205">
    <property type="component" value="Unassembled WGS sequence"/>
</dbReference>
<evidence type="ECO:0000313" key="1">
    <source>
        <dbReference type="EMBL" id="GMG32711.1"/>
    </source>
</evidence>
<sequence>MNSPCLATNGGFQPTLSVVCLHYGSQALELSCRSPNLLTPAPYSEYFGTAEPTHELVPPDTDLVRYRSSYKDQPHKLFTGGQIDIVSPIDSLGTLLPVRRCTDPPPRMSGGFVGLFYCKRYW</sequence>
<accession>A0AAN4YQC2</accession>
<dbReference type="EMBL" id="BSYA01000105">
    <property type="protein sequence ID" value="GMG32711.1"/>
    <property type="molecule type" value="Genomic_DNA"/>
</dbReference>